<dbReference type="AlphaFoldDB" id="A0A4P9Y698"/>
<sequence length="202" mass="22629">MQLCHSSSLSRGSGKWSYAFLFFTLLLLTWTSEGAPIRESIRDSFDLHEKEGSASRFRERPTSRSKAGPSGKDDDIFGGDDLFGKDDPFAKDDIFGKDDFLDKGHSNSSKDRDRKEDHERGKSSSSFADRDRSSISDRSREQDRFSDDMRANTSRHSSDPDPFGAGLDSFSPSSFNDQPPAESEKFGVHSPSQKPPAKFLWT</sequence>
<feature type="region of interest" description="Disordered" evidence="1">
    <location>
        <begin position="48"/>
        <end position="81"/>
    </location>
</feature>
<evidence type="ECO:0000256" key="1">
    <source>
        <dbReference type="SAM" id="MobiDB-lite"/>
    </source>
</evidence>
<gene>
    <name evidence="3" type="ORF">BJ684DRAFT_16235</name>
</gene>
<keyword evidence="4" id="KW-1185">Reference proteome</keyword>
<evidence type="ECO:0000313" key="4">
    <source>
        <dbReference type="Proteomes" id="UP000267251"/>
    </source>
</evidence>
<reference evidence="4" key="1">
    <citation type="journal article" date="2018" name="Nat. Microbiol.">
        <title>Leveraging single-cell genomics to expand the fungal tree of life.</title>
        <authorList>
            <person name="Ahrendt S.R."/>
            <person name="Quandt C.A."/>
            <person name="Ciobanu D."/>
            <person name="Clum A."/>
            <person name="Salamov A."/>
            <person name="Andreopoulos B."/>
            <person name="Cheng J.F."/>
            <person name="Woyke T."/>
            <person name="Pelin A."/>
            <person name="Henrissat B."/>
            <person name="Reynolds N.K."/>
            <person name="Benny G.L."/>
            <person name="Smith M.E."/>
            <person name="James T.Y."/>
            <person name="Grigoriev I.V."/>
        </authorList>
    </citation>
    <scope>NUCLEOTIDE SEQUENCE [LARGE SCALE GENOMIC DNA]</scope>
</reference>
<keyword evidence="2" id="KW-0732">Signal</keyword>
<organism evidence="3 4">
    <name type="scientific">Piptocephalis cylindrospora</name>
    <dbReference type="NCBI Taxonomy" id="1907219"/>
    <lineage>
        <taxon>Eukaryota</taxon>
        <taxon>Fungi</taxon>
        <taxon>Fungi incertae sedis</taxon>
        <taxon>Zoopagomycota</taxon>
        <taxon>Zoopagomycotina</taxon>
        <taxon>Zoopagomycetes</taxon>
        <taxon>Zoopagales</taxon>
        <taxon>Piptocephalidaceae</taxon>
        <taxon>Piptocephalis</taxon>
    </lineage>
</organism>
<proteinExistence type="predicted"/>
<feature type="compositionally biased region" description="Basic and acidic residues" evidence="1">
    <location>
        <begin position="96"/>
        <end position="150"/>
    </location>
</feature>
<protein>
    <submittedName>
        <fullName evidence="3">Uncharacterized protein</fullName>
    </submittedName>
</protein>
<feature type="signal peptide" evidence="2">
    <location>
        <begin position="1"/>
        <end position="34"/>
    </location>
</feature>
<feature type="chain" id="PRO_5020837814" evidence="2">
    <location>
        <begin position="35"/>
        <end position="202"/>
    </location>
</feature>
<dbReference type="Proteomes" id="UP000267251">
    <property type="component" value="Unassembled WGS sequence"/>
</dbReference>
<name>A0A4P9Y698_9FUNG</name>
<feature type="compositionally biased region" description="Basic and acidic residues" evidence="1">
    <location>
        <begin position="48"/>
        <end position="62"/>
    </location>
</feature>
<evidence type="ECO:0000313" key="3">
    <source>
        <dbReference type="EMBL" id="RKP13360.1"/>
    </source>
</evidence>
<evidence type="ECO:0000256" key="2">
    <source>
        <dbReference type="SAM" id="SignalP"/>
    </source>
</evidence>
<dbReference type="EMBL" id="KZ988041">
    <property type="protein sequence ID" value="RKP13360.1"/>
    <property type="molecule type" value="Genomic_DNA"/>
</dbReference>
<accession>A0A4P9Y698</accession>
<feature type="region of interest" description="Disordered" evidence="1">
    <location>
        <begin position="96"/>
        <end position="202"/>
    </location>
</feature>